<dbReference type="EMBL" id="GL377575">
    <property type="protein sequence ID" value="EFJ30869.1"/>
    <property type="molecule type" value="Genomic_DNA"/>
</dbReference>
<organism evidence="2">
    <name type="scientific">Selaginella moellendorffii</name>
    <name type="common">Spikemoss</name>
    <dbReference type="NCBI Taxonomy" id="88036"/>
    <lineage>
        <taxon>Eukaryota</taxon>
        <taxon>Viridiplantae</taxon>
        <taxon>Streptophyta</taxon>
        <taxon>Embryophyta</taxon>
        <taxon>Tracheophyta</taxon>
        <taxon>Lycopodiopsida</taxon>
        <taxon>Selaginellales</taxon>
        <taxon>Selaginellaceae</taxon>
        <taxon>Selaginella</taxon>
    </lineage>
</organism>
<reference evidence="1 2" key="1">
    <citation type="journal article" date="2011" name="Science">
        <title>The Selaginella genome identifies genetic changes associated with the evolution of vascular plants.</title>
        <authorList>
            <person name="Banks J.A."/>
            <person name="Nishiyama T."/>
            <person name="Hasebe M."/>
            <person name="Bowman J.L."/>
            <person name="Gribskov M."/>
            <person name="dePamphilis C."/>
            <person name="Albert V.A."/>
            <person name="Aono N."/>
            <person name="Aoyama T."/>
            <person name="Ambrose B.A."/>
            <person name="Ashton N.W."/>
            <person name="Axtell M.J."/>
            <person name="Barker E."/>
            <person name="Barker M.S."/>
            <person name="Bennetzen J.L."/>
            <person name="Bonawitz N.D."/>
            <person name="Chapple C."/>
            <person name="Cheng C."/>
            <person name="Correa L.G."/>
            <person name="Dacre M."/>
            <person name="DeBarry J."/>
            <person name="Dreyer I."/>
            <person name="Elias M."/>
            <person name="Engstrom E.M."/>
            <person name="Estelle M."/>
            <person name="Feng L."/>
            <person name="Finet C."/>
            <person name="Floyd S.K."/>
            <person name="Frommer W.B."/>
            <person name="Fujita T."/>
            <person name="Gramzow L."/>
            <person name="Gutensohn M."/>
            <person name="Harholt J."/>
            <person name="Hattori M."/>
            <person name="Heyl A."/>
            <person name="Hirai T."/>
            <person name="Hiwatashi Y."/>
            <person name="Ishikawa M."/>
            <person name="Iwata M."/>
            <person name="Karol K.G."/>
            <person name="Koehler B."/>
            <person name="Kolukisaoglu U."/>
            <person name="Kubo M."/>
            <person name="Kurata T."/>
            <person name="Lalonde S."/>
            <person name="Li K."/>
            <person name="Li Y."/>
            <person name="Litt A."/>
            <person name="Lyons E."/>
            <person name="Manning G."/>
            <person name="Maruyama T."/>
            <person name="Michael T.P."/>
            <person name="Mikami K."/>
            <person name="Miyazaki S."/>
            <person name="Morinaga S."/>
            <person name="Murata T."/>
            <person name="Mueller-Roeber B."/>
            <person name="Nelson D.R."/>
            <person name="Obara M."/>
            <person name="Oguri Y."/>
            <person name="Olmstead R.G."/>
            <person name="Onodera N."/>
            <person name="Petersen B.L."/>
            <person name="Pils B."/>
            <person name="Prigge M."/>
            <person name="Rensing S.A."/>
            <person name="Riano-Pachon D.M."/>
            <person name="Roberts A.W."/>
            <person name="Sato Y."/>
            <person name="Scheller H.V."/>
            <person name="Schulz B."/>
            <person name="Schulz C."/>
            <person name="Shakirov E.V."/>
            <person name="Shibagaki N."/>
            <person name="Shinohara N."/>
            <person name="Shippen D.E."/>
            <person name="Soerensen I."/>
            <person name="Sotooka R."/>
            <person name="Sugimoto N."/>
            <person name="Sugita M."/>
            <person name="Sumikawa N."/>
            <person name="Tanurdzic M."/>
            <person name="Theissen G."/>
            <person name="Ulvskov P."/>
            <person name="Wakazuki S."/>
            <person name="Weng J.K."/>
            <person name="Willats W.W."/>
            <person name="Wipf D."/>
            <person name="Wolf P.G."/>
            <person name="Yang L."/>
            <person name="Zimmer A.D."/>
            <person name="Zhu Q."/>
            <person name="Mitros T."/>
            <person name="Hellsten U."/>
            <person name="Loque D."/>
            <person name="Otillar R."/>
            <person name="Salamov A."/>
            <person name="Schmutz J."/>
            <person name="Shapiro H."/>
            <person name="Lindquist E."/>
            <person name="Lucas S."/>
            <person name="Rokhsar D."/>
            <person name="Grigoriev I.V."/>
        </authorList>
    </citation>
    <scope>NUCLEOTIDE SEQUENCE [LARGE SCALE GENOMIC DNA]</scope>
</reference>
<evidence type="ECO:0000313" key="1">
    <source>
        <dbReference type="EMBL" id="EFJ30869.1"/>
    </source>
</evidence>
<accession>D8RBY2</accession>
<dbReference type="InParanoid" id="D8RBY2"/>
<dbReference type="AlphaFoldDB" id="D8RBY2"/>
<keyword evidence="2" id="KW-1185">Reference proteome</keyword>
<dbReference type="Gramene" id="EFJ30869">
    <property type="protein sequence ID" value="EFJ30869"/>
    <property type="gene ID" value="SELMODRAFT_409593"/>
</dbReference>
<sequence length="232" mass="25803">MHRPASARSRHCIRSRKSRLWWRRRCEESLTGTPIARPALAVEFLAAALSDGRFRSIPGRRLEKGPDLAEAEVPGVFDRPLEKGVEPWSRSFVFYADGFAGALGAVSLPNRRQPDVQFYRANNLGWMGYAASGVIEVGNTQSFSNLLNRCETILQTSPNFVIGLKFWDRSTDRMVYSENQLGIPNPHYGFSFGPRGHRLSARTYSALEAHGFDPTDANVWSGVEVGDAPCTA</sequence>
<dbReference type="HOGENOM" id="CLU_1196601_0_0_1"/>
<dbReference type="KEGG" id="smo:SELMODRAFT_409593"/>
<dbReference type="Proteomes" id="UP000001514">
    <property type="component" value="Unassembled WGS sequence"/>
</dbReference>
<proteinExistence type="predicted"/>
<protein>
    <submittedName>
        <fullName evidence="1">Uncharacterized protein</fullName>
    </submittedName>
</protein>
<evidence type="ECO:0000313" key="2">
    <source>
        <dbReference type="Proteomes" id="UP000001514"/>
    </source>
</evidence>
<gene>
    <name evidence="1" type="ORF">SELMODRAFT_409593</name>
</gene>
<name>D8RBY2_SELML</name>